<sequence length="74" mass="8280">MRVFLDIFSHAQIESEAVAKFHRGSAPTCTNATHCAVMMHSCVVPSPKYRQDSESLVVEDIVLEYVRRQAQNGS</sequence>
<gene>
    <name evidence="1" type="ORF">KHLLAP_LOCUS1620</name>
</gene>
<dbReference type="EMBL" id="CAUWAG010000003">
    <property type="protein sequence ID" value="CAJ2501152.1"/>
    <property type="molecule type" value="Genomic_DNA"/>
</dbReference>
<evidence type="ECO:0000313" key="1">
    <source>
        <dbReference type="EMBL" id="CAJ2501152.1"/>
    </source>
</evidence>
<dbReference type="Proteomes" id="UP001295740">
    <property type="component" value="Unassembled WGS sequence"/>
</dbReference>
<accession>A0AAI8YDX1</accession>
<comment type="caution">
    <text evidence="1">The sequence shown here is derived from an EMBL/GenBank/DDBJ whole genome shotgun (WGS) entry which is preliminary data.</text>
</comment>
<dbReference type="AlphaFoldDB" id="A0AAI8YDX1"/>
<reference evidence="1" key="1">
    <citation type="submission" date="2023-10" db="EMBL/GenBank/DDBJ databases">
        <authorList>
            <person name="Hackl T."/>
        </authorList>
    </citation>
    <scope>NUCLEOTIDE SEQUENCE</scope>
</reference>
<keyword evidence="2" id="KW-1185">Reference proteome</keyword>
<proteinExistence type="predicted"/>
<protein>
    <submittedName>
        <fullName evidence="1">Uu.00g040050.m01.CDS01</fullName>
    </submittedName>
</protein>
<name>A0AAI8YDX1_9PEZI</name>
<evidence type="ECO:0000313" key="2">
    <source>
        <dbReference type="Proteomes" id="UP001295740"/>
    </source>
</evidence>
<organism evidence="1 2">
    <name type="scientific">Anthostomella pinea</name>
    <dbReference type="NCBI Taxonomy" id="933095"/>
    <lineage>
        <taxon>Eukaryota</taxon>
        <taxon>Fungi</taxon>
        <taxon>Dikarya</taxon>
        <taxon>Ascomycota</taxon>
        <taxon>Pezizomycotina</taxon>
        <taxon>Sordariomycetes</taxon>
        <taxon>Xylariomycetidae</taxon>
        <taxon>Xylariales</taxon>
        <taxon>Xylariaceae</taxon>
        <taxon>Anthostomella</taxon>
    </lineage>
</organism>